<dbReference type="InterPro" id="IPR036770">
    <property type="entry name" value="Ankyrin_rpt-contain_sf"/>
</dbReference>
<dbReference type="Gene3D" id="3.80.10.10">
    <property type="entry name" value="Ribonuclease Inhibitor"/>
    <property type="match status" value="3"/>
</dbReference>
<dbReference type="PANTHER" id="PTHR45661">
    <property type="entry name" value="SURFACE ANTIGEN"/>
    <property type="match status" value="1"/>
</dbReference>
<protein>
    <recommendedName>
        <fullName evidence="3">Surface antigen BspA-like</fullName>
    </recommendedName>
</protein>
<evidence type="ECO:0008006" key="3">
    <source>
        <dbReference type="Google" id="ProtNLM"/>
    </source>
</evidence>
<accession>A0ABR2HHS8</accession>
<dbReference type="EMBL" id="JAPFFF010000027">
    <property type="protein sequence ID" value="KAK8847762.1"/>
    <property type="molecule type" value="Genomic_DNA"/>
</dbReference>
<comment type="caution">
    <text evidence="1">The sequence shown here is derived from an EMBL/GenBank/DDBJ whole genome shotgun (WGS) entry which is preliminary data.</text>
</comment>
<dbReference type="Proteomes" id="UP001470230">
    <property type="component" value="Unassembled WGS sequence"/>
</dbReference>
<organism evidence="1 2">
    <name type="scientific">Tritrichomonas musculus</name>
    <dbReference type="NCBI Taxonomy" id="1915356"/>
    <lineage>
        <taxon>Eukaryota</taxon>
        <taxon>Metamonada</taxon>
        <taxon>Parabasalia</taxon>
        <taxon>Tritrichomonadida</taxon>
        <taxon>Tritrichomonadidae</taxon>
        <taxon>Tritrichomonas</taxon>
    </lineage>
</organism>
<dbReference type="SUPFAM" id="SSF48403">
    <property type="entry name" value="Ankyrin repeat"/>
    <property type="match status" value="1"/>
</dbReference>
<dbReference type="InterPro" id="IPR053139">
    <property type="entry name" value="Surface_bspA-like"/>
</dbReference>
<reference evidence="1 2" key="1">
    <citation type="submission" date="2024-04" db="EMBL/GenBank/DDBJ databases">
        <title>Tritrichomonas musculus Genome.</title>
        <authorList>
            <person name="Alves-Ferreira E."/>
            <person name="Grigg M."/>
            <person name="Lorenzi H."/>
            <person name="Galac M."/>
        </authorList>
    </citation>
    <scope>NUCLEOTIDE SEQUENCE [LARGE SCALE GENOMIC DNA]</scope>
    <source>
        <strain evidence="1 2">EAF2021</strain>
    </source>
</reference>
<proteinExistence type="predicted"/>
<gene>
    <name evidence="1" type="ORF">M9Y10_018792</name>
</gene>
<dbReference type="Pfam" id="PF13306">
    <property type="entry name" value="LRR_5"/>
    <property type="match status" value="1"/>
</dbReference>
<sequence>MASLYTDSYNPQITLEHNINDKMNFNSSNDQQQDLIVDHQGDEEMIYEQEIQEYINESKEIYNNLIMFLENSDDSDYYYYFTNLLVIADMQGQEEKREKLEQFLKLISNIAANHHREKTFLKKIFNIIENYRNEIKQTFSNIKIFNIFQSNKLILLYLLENKMITVDDDIFKELLQISEVNGNRYCHFFYTEIKNFADEELKENIENYLLSKDSKIFSCFEMKRHEGENDSYICTLIREDSIEEFVAYVNQSNIPLKSEVKTSIYETNSFLIENKPTLIEYSAFFGSIQIFKYLRLNKVELTPSLWLYAIHSNNAELIHLLESDKVLPPDGKYEKCYREAIKCHHNNIANYIESNLLTEKSNDEEISSNIFNFSNYEFFTLDFCNENSFFYLCFNDYNKLVDLFVEKNKEYFSDECFSLRNSVMKKEADIVALYFLLLKEKKVPDECFENNTELKRVAIPPSITLIGNSAFMGCSSLKQISIPSSVTSIDNRAFSGCLELAQITIPSSVISIGKSAFNECKKITQISIPSSVTEIGESAFNDCSSLRDIILHSPITSIESSLFKGCSSLSQITIPSSVTIIKERAFNGCCLLTRVTIPSSVTMIKEFAFNECRLLKRITIPSSVASIEDGAFCDCALLEKITIPSSVMEIGSSVFSKCSSLLQITIPSSVTKIGEGVFRGCSSLTNITINSSFDAIISSFFFGCKSLTEITIPSSVTSIGYQAFNGCSSLTEILIPPSVTSIKGSAFSGCSSLKKVEIPPSVIEIGDNAFSRCLALKQITIPSSVTSFGHFSFPRGTRIIRK</sequence>
<dbReference type="SUPFAM" id="SSF52058">
    <property type="entry name" value="L domain-like"/>
    <property type="match status" value="1"/>
</dbReference>
<evidence type="ECO:0000313" key="1">
    <source>
        <dbReference type="EMBL" id="KAK8847762.1"/>
    </source>
</evidence>
<dbReference type="InterPro" id="IPR026906">
    <property type="entry name" value="LRR_5"/>
</dbReference>
<keyword evidence="2" id="KW-1185">Reference proteome</keyword>
<name>A0ABR2HHS8_9EUKA</name>
<dbReference type="InterPro" id="IPR032675">
    <property type="entry name" value="LRR_dom_sf"/>
</dbReference>
<dbReference type="PANTHER" id="PTHR45661:SF3">
    <property type="entry name" value="IG-LIKE DOMAIN-CONTAINING PROTEIN"/>
    <property type="match status" value="1"/>
</dbReference>
<evidence type="ECO:0000313" key="2">
    <source>
        <dbReference type="Proteomes" id="UP001470230"/>
    </source>
</evidence>